<evidence type="ECO:0000256" key="11">
    <source>
        <dbReference type="ARBA" id="ARBA00024708"/>
    </source>
</evidence>
<dbReference type="GO" id="GO:0006506">
    <property type="term" value="P:GPI anchor biosynthetic process"/>
    <property type="evidence" value="ECO:0007669"/>
    <property type="project" value="UniProtKB-UniPathway"/>
</dbReference>
<keyword evidence="6" id="KW-0808">Transferase</keyword>
<dbReference type="RefSeq" id="XP_013267451.1">
    <property type="nucleotide sequence ID" value="XM_013411997.1"/>
</dbReference>
<comment type="subcellular location">
    <subcellularLocation>
        <location evidence="1 12">Endoplasmic reticulum membrane</location>
        <topology evidence="1 12">Multi-pass membrane protein</topology>
    </subcellularLocation>
</comment>
<evidence type="ECO:0000256" key="10">
    <source>
        <dbReference type="ARBA" id="ARBA00023136"/>
    </source>
</evidence>
<keyword evidence="8 12" id="KW-0256">Endoplasmic reticulum</keyword>
<dbReference type="HOGENOM" id="CLU_012353_1_0_1"/>
<keyword evidence="9 12" id="KW-1133">Transmembrane helix</keyword>
<evidence type="ECO:0000256" key="5">
    <source>
        <dbReference type="ARBA" id="ARBA00022676"/>
    </source>
</evidence>
<dbReference type="AlphaFoldDB" id="A0A0D2IUA5"/>
<dbReference type="GO" id="GO:0000026">
    <property type="term" value="F:alpha-1,2-mannosyltransferase activity"/>
    <property type="evidence" value="ECO:0007669"/>
    <property type="project" value="TreeGrafter"/>
</dbReference>
<gene>
    <name evidence="14" type="ORF">Z518_10454</name>
</gene>
<evidence type="ECO:0000256" key="6">
    <source>
        <dbReference type="ARBA" id="ARBA00022679"/>
    </source>
</evidence>
<dbReference type="PANTHER" id="PTHR22760:SF4">
    <property type="entry name" value="GPI MANNOSYLTRANSFERASE 3"/>
    <property type="match status" value="1"/>
</dbReference>
<dbReference type="InterPro" id="IPR005599">
    <property type="entry name" value="GPI_mannosylTrfase"/>
</dbReference>
<feature type="transmembrane region" description="Helical" evidence="12">
    <location>
        <begin position="292"/>
        <end position="315"/>
    </location>
</feature>
<accession>A0A0D2IUA5</accession>
<keyword evidence="10 12" id="KW-0472">Membrane</keyword>
<comment type="similarity">
    <text evidence="3">Belongs to the glycosyltransferase 22 family. PIGB subfamily.</text>
</comment>
<dbReference type="PANTHER" id="PTHR22760">
    <property type="entry name" value="GLYCOSYLTRANSFERASE"/>
    <property type="match status" value="1"/>
</dbReference>
<dbReference type="Pfam" id="PF03901">
    <property type="entry name" value="Glyco_transf_22"/>
    <property type="match status" value="1"/>
</dbReference>
<evidence type="ECO:0000256" key="4">
    <source>
        <dbReference type="ARBA" id="ARBA00022502"/>
    </source>
</evidence>
<evidence type="ECO:0000256" key="7">
    <source>
        <dbReference type="ARBA" id="ARBA00022692"/>
    </source>
</evidence>
<dbReference type="OrthoDB" id="416834at2759"/>
<evidence type="ECO:0000256" key="12">
    <source>
        <dbReference type="RuleBase" id="RU363075"/>
    </source>
</evidence>
<evidence type="ECO:0000256" key="3">
    <source>
        <dbReference type="ARBA" id="ARBA00006065"/>
    </source>
</evidence>
<comment type="caution">
    <text evidence="12">Lacks conserved residue(s) required for the propagation of feature annotation.</text>
</comment>
<feature type="transmembrane region" description="Helical" evidence="12">
    <location>
        <begin position="443"/>
        <end position="462"/>
    </location>
</feature>
<keyword evidence="4" id="KW-0337">GPI-anchor biosynthesis</keyword>
<evidence type="ECO:0000313" key="15">
    <source>
        <dbReference type="Proteomes" id="UP000053617"/>
    </source>
</evidence>
<keyword evidence="15" id="KW-1185">Reference proteome</keyword>
<feature type="transmembrane region" description="Helical" evidence="12">
    <location>
        <begin position="264"/>
        <end position="280"/>
    </location>
</feature>
<evidence type="ECO:0000256" key="13">
    <source>
        <dbReference type="SAM" id="MobiDB-lite"/>
    </source>
</evidence>
<evidence type="ECO:0000256" key="1">
    <source>
        <dbReference type="ARBA" id="ARBA00004477"/>
    </source>
</evidence>
<protein>
    <recommendedName>
        <fullName evidence="12">Mannosyltransferase</fullName>
        <ecNumber evidence="12">2.4.1.-</ecNumber>
    </recommendedName>
</protein>
<evidence type="ECO:0000256" key="8">
    <source>
        <dbReference type="ARBA" id="ARBA00022824"/>
    </source>
</evidence>
<feature type="transmembrane region" description="Helical" evidence="12">
    <location>
        <begin position="350"/>
        <end position="367"/>
    </location>
</feature>
<feature type="compositionally biased region" description="Pro residues" evidence="13">
    <location>
        <begin position="1"/>
        <end position="11"/>
    </location>
</feature>
<dbReference type="UniPathway" id="UPA00196"/>
<keyword evidence="7 12" id="KW-0812">Transmembrane</keyword>
<feature type="compositionally biased region" description="Low complexity" evidence="13">
    <location>
        <begin position="14"/>
        <end position="31"/>
    </location>
</feature>
<evidence type="ECO:0000256" key="2">
    <source>
        <dbReference type="ARBA" id="ARBA00004687"/>
    </source>
</evidence>
<dbReference type="Proteomes" id="UP000053617">
    <property type="component" value="Unassembled WGS sequence"/>
</dbReference>
<evidence type="ECO:0000256" key="9">
    <source>
        <dbReference type="ARBA" id="ARBA00022989"/>
    </source>
</evidence>
<keyword evidence="5 12" id="KW-0328">Glycosyltransferase</keyword>
<organism evidence="14 15">
    <name type="scientific">Rhinocladiella mackenziei CBS 650.93</name>
    <dbReference type="NCBI Taxonomy" id="1442369"/>
    <lineage>
        <taxon>Eukaryota</taxon>
        <taxon>Fungi</taxon>
        <taxon>Dikarya</taxon>
        <taxon>Ascomycota</taxon>
        <taxon>Pezizomycotina</taxon>
        <taxon>Eurotiomycetes</taxon>
        <taxon>Chaetothyriomycetidae</taxon>
        <taxon>Chaetothyriales</taxon>
        <taxon>Herpotrichiellaceae</taxon>
        <taxon>Rhinocladiella</taxon>
    </lineage>
</organism>
<dbReference type="GeneID" id="25298525"/>
<evidence type="ECO:0000313" key="14">
    <source>
        <dbReference type="EMBL" id="KIX00315.1"/>
    </source>
</evidence>
<dbReference type="STRING" id="1442369.A0A0D2IUA5"/>
<dbReference type="EMBL" id="KN847483">
    <property type="protein sequence ID" value="KIX00315.1"/>
    <property type="molecule type" value="Genomic_DNA"/>
</dbReference>
<dbReference type="VEuPathDB" id="FungiDB:Z518_10454"/>
<comment type="pathway">
    <text evidence="2">Glycolipid biosynthesis; glycosylphosphatidylinositol-anchor biosynthesis.</text>
</comment>
<feature type="region of interest" description="Disordered" evidence="13">
    <location>
        <begin position="1"/>
        <end position="31"/>
    </location>
</feature>
<proteinExistence type="inferred from homology"/>
<name>A0A0D2IUA5_9EURO</name>
<reference evidence="14 15" key="1">
    <citation type="submission" date="2015-01" db="EMBL/GenBank/DDBJ databases">
        <title>The Genome Sequence of Rhinocladiella mackenzie CBS 650.93.</title>
        <authorList>
            <consortium name="The Broad Institute Genomics Platform"/>
            <person name="Cuomo C."/>
            <person name="de Hoog S."/>
            <person name="Gorbushina A."/>
            <person name="Stielow B."/>
            <person name="Teixiera M."/>
            <person name="Abouelleil A."/>
            <person name="Chapman S.B."/>
            <person name="Priest M."/>
            <person name="Young S.K."/>
            <person name="Wortman J."/>
            <person name="Nusbaum C."/>
            <person name="Birren B."/>
        </authorList>
    </citation>
    <scope>NUCLEOTIDE SEQUENCE [LARGE SCALE GENOMIC DNA]</scope>
    <source>
        <strain evidence="14 15">CBS 650.93</strain>
    </source>
</reference>
<sequence length="707" mass="80017">MSTTDLPPPETPLEDATAAAGKPQASSPLRSRPVSLSLEPHNVFLFLIGFRLLNGLTLQTFFQPDEYFQALEPAWQLAFGKEGGAWITWEWKSCLRSALHPTLFSLSYQVASAVAGLLKLDTHGSSELLLAAPKILPAVFAAVGDYYTWKFASYIYGVDSVPSATVLLLTIASPWQWFVSTRTFSNCLETTLTVVALYNWPWNWSLPLKETGRTKVKFGVKFDIQPLRTHDDVGQNGENTDEVTRLRRALLCAAVATILRPTNILVWVTLTYLTFIRGWISINPSWTECTVFVRETILCGSIILFFSTILDRIYYDTWVFPPVNFLHVNVVQSLATFYGINDWHYYFSQGYPLLLTTALPFTIMGLYRILGSKHLSIEASAAGRNSLRSLSILSLLVPAAFSNIAHKEVRFIYPLLPALHIITAFPLASFFEPSNLRSSSSRLSKKLLLLLLLIVNLSISYYTTQIHNSGIMHLTHYLRHEFETAYLPSLLPTNMTVGIFMPCHSTPWRSHIQYPPSSTHPGIRAWALTCEPPLNLNATGKSNYLDEADMFYADPSTWLRKNMSYKPPQRKDGTRTTGSAAGVFTPDYRSKLAVNINTATLDLEREERFWATGQGRRPWPDYLVFFAQLEPTLQSALRGSGYLECKRLFNSHWHDDWRRAGDVVVWCLDASRREKPPIPIEQGREAIHEPFFSTEERANRKILAIKD</sequence>
<comment type="function">
    <text evidence="11">Mannosyltransferase involved in glycosylphosphatidylinositol-anchor biosynthesis. Transfers the third mannose to Man2-GlcN-acyl-PI during GPI precursor assembly.</text>
</comment>
<dbReference type="EC" id="2.4.1.-" evidence="12"/>
<dbReference type="GO" id="GO:0005789">
    <property type="term" value="C:endoplasmic reticulum membrane"/>
    <property type="evidence" value="ECO:0007669"/>
    <property type="project" value="UniProtKB-SubCell"/>
</dbReference>